<evidence type="ECO:0000313" key="4">
    <source>
        <dbReference type="EMBL" id="RNL84461.1"/>
    </source>
</evidence>
<dbReference type="PANTHER" id="PTHR33091">
    <property type="entry name" value="PROTEIN, PUTATIVE, EXPRESSED-RELATED"/>
    <property type="match status" value="1"/>
</dbReference>
<comment type="caution">
    <text evidence="4">The sequence shown here is derived from an EMBL/GenBank/DDBJ whole genome shotgun (WGS) entry which is preliminary data.</text>
</comment>
<accession>A0A3N0E9G1</accession>
<proteinExistence type="predicted"/>
<dbReference type="GO" id="GO:0004867">
    <property type="term" value="F:serine-type endopeptidase inhibitor activity"/>
    <property type="evidence" value="ECO:0007669"/>
    <property type="project" value="UniProtKB-KW"/>
</dbReference>
<dbReference type="InterPro" id="IPR000864">
    <property type="entry name" value="Prot_inh_pot1"/>
</dbReference>
<dbReference type="Pfam" id="PF00280">
    <property type="entry name" value="potato_inhibit"/>
    <property type="match status" value="1"/>
</dbReference>
<keyword evidence="3" id="KW-0732">Signal</keyword>
<dbReference type="SUPFAM" id="SSF54654">
    <property type="entry name" value="CI-2 family of serine protease inhibitors"/>
    <property type="match status" value="1"/>
</dbReference>
<evidence type="ECO:0000256" key="2">
    <source>
        <dbReference type="ARBA" id="ARBA00022900"/>
    </source>
</evidence>
<name>A0A3N0E9G1_9ACTN</name>
<dbReference type="OrthoDB" id="3436868at2"/>
<dbReference type="AlphaFoldDB" id="A0A3N0E9G1"/>
<keyword evidence="1" id="KW-0646">Protease inhibitor</keyword>
<dbReference type="EMBL" id="RJMB01000011">
    <property type="protein sequence ID" value="RNL84461.1"/>
    <property type="molecule type" value="Genomic_DNA"/>
</dbReference>
<dbReference type="PRINTS" id="PR00292">
    <property type="entry name" value="POTATOINHBTR"/>
</dbReference>
<evidence type="ECO:0000313" key="5">
    <source>
        <dbReference type="Proteomes" id="UP000269198"/>
    </source>
</evidence>
<dbReference type="Gene3D" id="3.30.10.10">
    <property type="entry name" value="Trypsin Inhibitor V, subunit A"/>
    <property type="match status" value="1"/>
</dbReference>
<dbReference type="Proteomes" id="UP000269198">
    <property type="component" value="Unassembled WGS sequence"/>
</dbReference>
<dbReference type="RefSeq" id="WP_123201632.1">
    <property type="nucleotide sequence ID" value="NZ_RJMB01000011.1"/>
</dbReference>
<evidence type="ECO:0000256" key="1">
    <source>
        <dbReference type="ARBA" id="ARBA00022690"/>
    </source>
</evidence>
<dbReference type="InterPro" id="IPR036354">
    <property type="entry name" value="Prot_inh_pot1_sf"/>
</dbReference>
<sequence>MRGLTATATVVGTAVLFALGPAWAASASDTGSPSCAGKQEWPELVGTEATRAQEVIQRENPNVTDTTITPLGSPVTTDYRCDRVRVPVEEKADTTVAATPRVG</sequence>
<reference evidence="4 5" key="1">
    <citation type="submission" date="2018-11" db="EMBL/GenBank/DDBJ databases">
        <title>The genome draft of YIM 96095.</title>
        <authorList>
            <person name="Tang S.-K."/>
            <person name="Chunyu W.-X."/>
            <person name="Feng Y.-Z."/>
        </authorList>
    </citation>
    <scope>NUCLEOTIDE SEQUENCE [LARGE SCALE GENOMIC DNA]</scope>
    <source>
        <strain evidence="4 5">YIM 96095</strain>
    </source>
</reference>
<protein>
    <recommendedName>
        <fullName evidence="6">Proteinase inhibitor I78</fullName>
    </recommendedName>
</protein>
<dbReference type="PROSITE" id="PS00285">
    <property type="entry name" value="POTATO_INHIBITOR"/>
    <property type="match status" value="1"/>
</dbReference>
<feature type="signal peptide" evidence="3">
    <location>
        <begin position="1"/>
        <end position="24"/>
    </location>
</feature>
<dbReference type="GO" id="GO:0009611">
    <property type="term" value="P:response to wounding"/>
    <property type="evidence" value="ECO:0007669"/>
    <property type="project" value="InterPro"/>
</dbReference>
<feature type="chain" id="PRO_5038967296" description="Proteinase inhibitor I78" evidence="3">
    <location>
        <begin position="25"/>
        <end position="103"/>
    </location>
</feature>
<dbReference type="PANTHER" id="PTHR33091:SF29">
    <property type="entry name" value="SUBTILISIN INHIBITOR 1"/>
    <property type="match status" value="1"/>
</dbReference>
<keyword evidence="2" id="KW-0722">Serine protease inhibitor</keyword>
<organism evidence="4 5">
    <name type="scientific">Halostreptopolyspora alba</name>
    <dbReference type="NCBI Taxonomy" id="2487137"/>
    <lineage>
        <taxon>Bacteria</taxon>
        <taxon>Bacillati</taxon>
        <taxon>Actinomycetota</taxon>
        <taxon>Actinomycetes</taxon>
        <taxon>Streptosporangiales</taxon>
        <taxon>Nocardiopsidaceae</taxon>
        <taxon>Halostreptopolyspora</taxon>
    </lineage>
</organism>
<evidence type="ECO:0000256" key="3">
    <source>
        <dbReference type="SAM" id="SignalP"/>
    </source>
</evidence>
<keyword evidence="5" id="KW-1185">Reference proteome</keyword>
<evidence type="ECO:0008006" key="6">
    <source>
        <dbReference type="Google" id="ProtNLM"/>
    </source>
</evidence>
<gene>
    <name evidence="4" type="ORF">EFW17_12780</name>
</gene>